<gene>
    <name evidence="1" type="ORF">H7C18_32610</name>
</gene>
<dbReference type="InterPro" id="IPR027291">
    <property type="entry name" value="Glyco_hydro_38_N_sf"/>
</dbReference>
<dbReference type="Pfam" id="PF16477">
    <property type="entry name" value="DUF5054"/>
    <property type="match status" value="1"/>
</dbReference>
<dbReference type="InterPro" id="IPR032482">
    <property type="entry name" value="DUF5054"/>
</dbReference>
<dbReference type="AlphaFoldDB" id="A0A7X0ST49"/>
<proteinExistence type="predicted"/>
<dbReference type="RefSeq" id="WP_185133316.1">
    <property type="nucleotide sequence ID" value="NZ_JACJVO010000052.1"/>
</dbReference>
<dbReference type="Proteomes" id="UP000564644">
    <property type="component" value="Unassembled WGS sequence"/>
</dbReference>
<sequence>MTSIKRVHVVFKTHLDIGFTHLAGHVTKQYMEEYIPKAIALADRMEKEGGPERFVWTTGSWLIRHYLDRASEEGKTAMERAIARGHIAWHGLPFTTHTELLDAPLFRYALSIGRELDARFGKTTIAAKMTDVPGHTLAMVPYLNEAGIRYLHLGVNPASKRPDVPPLFRWQADDGSEIIVNYAGSYGEEVRLEGLEDVLVFAHTGDNCGPPEAEEIRRQFEEYRLRYPGAEVLASTLDAFAARLAEHRGKLPVLREEIGDTWIHGTGTDPLKLAKLRALQRLRGEWLAQGRIEEGGAEDKGICEAMLLVAEHTWGLDVKKWLPDFRNYAKADFQAARAKDEMDIDDIPAKFGYIGAFAMDEFDKQSQGKFEAERGRRFYSTIERSWAEQREYLDQALKVLPPELREEALRAFAELTPVPAADKWESGTPLRIRESCRSGPYELVFAENGGLVGLTDGNGKQWIEESDPFGVYAYETFGTEDYERYFRTYMQNLPVTHPWADADFGKPGFEFVRPRPSHQVFLPMLDDLRVFRGEASDRYRLRLRMPAEAREPFGAPKELELEYEVGLRSGEIGIALQWFGKEANRLPEASWFRCGLRTDNPNLWTMEKLGMPLSPLRVAKGGNRNLHALGGGVRYEGADGCAEIVTLDAALAAPGCGRLLQFDGTFASLASGWHFNLHNNIWGTNFPMWYGEDARFRFRLRLASNRR</sequence>
<dbReference type="SUPFAM" id="SSF88713">
    <property type="entry name" value="Glycoside hydrolase/deacetylase"/>
    <property type="match status" value="1"/>
</dbReference>
<evidence type="ECO:0000313" key="1">
    <source>
        <dbReference type="EMBL" id="MBB6735664.1"/>
    </source>
</evidence>
<name>A0A7X0ST49_9BACL</name>
<protein>
    <submittedName>
        <fullName evidence="1">DUF5054 domain-containing protein</fullName>
    </submittedName>
</protein>
<accession>A0A7X0ST49</accession>
<evidence type="ECO:0000313" key="2">
    <source>
        <dbReference type="Proteomes" id="UP000564644"/>
    </source>
</evidence>
<organism evidence="1 2">
    <name type="scientific">Cohnella zeiphila</name>
    <dbReference type="NCBI Taxonomy" id="2761120"/>
    <lineage>
        <taxon>Bacteria</taxon>
        <taxon>Bacillati</taxon>
        <taxon>Bacillota</taxon>
        <taxon>Bacilli</taxon>
        <taxon>Bacillales</taxon>
        <taxon>Paenibacillaceae</taxon>
        <taxon>Cohnella</taxon>
    </lineage>
</organism>
<comment type="caution">
    <text evidence="1">The sequence shown here is derived from an EMBL/GenBank/DDBJ whole genome shotgun (WGS) entry which is preliminary data.</text>
</comment>
<reference evidence="1 2" key="1">
    <citation type="submission" date="2020-08" db="EMBL/GenBank/DDBJ databases">
        <title>Cohnella phylogeny.</title>
        <authorList>
            <person name="Dunlap C."/>
        </authorList>
    </citation>
    <scope>NUCLEOTIDE SEQUENCE [LARGE SCALE GENOMIC DNA]</scope>
    <source>
        <strain evidence="1 2">CBP 2801</strain>
    </source>
</reference>
<dbReference type="InterPro" id="IPR011330">
    <property type="entry name" value="Glyco_hydro/deAcase_b/a-brl"/>
</dbReference>
<dbReference type="CDD" id="cd10791">
    <property type="entry name" value="GH38N_AMII_like_1"/>
    <property type="match status" value="1"/>
</dbReference>
<dbReference type="GO" id="GO:0005975">
    <property type="term" value="P:carbohydrate metabolic process"/>
    <property type="evidence" value="ECO:0007669"/>
    <property type="project" value="InterPro"/>
</dbReference>
<keyword evidence="2" id="KW-1185">Reference proteome</keyword>
<dbReference type="EMBL" id="JACJVO010000052">
    <property type="protein sequence ID" value="MBB6735664.1"/>
    <property type="molecule type" value="Genomic_DNA"/>
</dbReference>
<dbReference type="Gene3D" id="3.20.110.10">
    <property type="entry name" value="Glycoside hydrolase 38, N terminal domain"/>
    <property type="match status" value="1"/>
</dbReference>